<dbReference type="WBParaSite" id="GPUH_0001529801-mRNA-1">
    <property type="protein sequence ID" value="GPUH_0001529801-mRNA-1"/>
    <property type="gene ID" value="GPUH_0001529801"/>
</dbReference>
<name>A0A183E2T7_9BILA</name>
<reference evidence="4" key="1">
    <citation type="submission" date="2016-06" db="UniProtKB">
        <authorList>
            <consortium name="WormBaseParasite"/>
        </authorList>
    </citation>
    <scope>IDENTIFICATION</scope>
</reference>
<reference evidence="2 3" key="2">
    <citation type="submission" date="2018-11" db="EMBL/GenBank/DDBJ databases">
        <authorList>
            <consortium name="Pathogen Informatics"/>
        </authorList>
    </citation>
    <scope>NUCLEOTIDE SEQUENCE [LARGE SCALE GENOMIC DNA]</scope>
</reference>
<organism evidence="4">
    <name type="scientific">Gongylonema pulchrum</name>
    <dbReference type="NCBI Taxonomy" id="637853"/>
    <lineage>
        <taxon>Eukaryota</taxon>
        <taxon>Metazoa</taxon>
        <taxon>Ecdysozoa</taxon>
        <taxon>Nematoda</taxon>
        <taxon>Chromadorea</taxon>
        <taxon>Rhabditida</taxon>
        <taxon>Spirurina</taxon>
        <taxon>Spiruromorpha</taxon>
        <taxon>Spiruroidea</taxon>
        <taxon>Gongylonematidae</taxon>
        <taxon>Gongylonema</taxon>
    </lineage>
</organism>
<feature type="region of interest" description="Disordered" evidence="1">
    <location>
        <begin position="1"/>
        <end position="22"/>
    </location>
</feature>
<dbReference type="PANTHER" id="PTHR45976">
    <property type="entry name" value="ARMADILLO SEGMENT POLARITY PROTEIN"/>
    <property type="match status" value="1"/>
</dbReference>
<evidence type="ECO:0000313" key="4">
    <source>
        <dbReference type="WBParaSite" id="GPUH_0001529801-mRNA-1"/>
    </source>
</evidence>
<accession>A0A183E2T7</accession>
<dbReference type="GO" id="GO:0045296">
    <property type="term" value="F:cadherin binding"/>
    <property type="evidence" value="ECO:0007669"/>
    <property type="project" value="InterPro"/>
</dbReference>
<dbReference type="EMBL" id="UYRT01082231">
    <property type="protein sequence ID" value="VDN25688.1"/>
    <property type="molecule type" value="Genomic_DNA"/>
</dbReference>
<dbReference type="CDD" id="cd21719">
    <property type="entry name" value="CTNNAbd_CTNNB1-like"/>
    <property type="match status" value="1"/>
</dbReference>
<dbReference type="OrthoDB" id="195736at2759"/>
<dbReference type="Proteomes" id="UP000271098">
    <property type="component" value="Unassembled WGS sequence"/>
</dbReference>
<keyword evidence="3" id="KW-1185">Reference proteome</keyword>
<dbReference type="AlphaFoldDB" id="A0A183E2T7"/>
<proteinExistence type="predicted"/>
<sequence>MESGEASRQEYAPSPRPLNDFDMAGTRFKELNDSYAQTRSERIRAAMFPDLCGDASTHPPPPSRSSIVTSLSEPSQLLTTAVIELLSLQDETELTTKAIPELVKLLSDKDEV</sequence>
<protein>
    <submittedName>
        <fullName evidence="4">RPAP3_C domain-containing protein</fullName>
    </submittedName>
</protein>
<gene>
    <name evidence="2" type="ORF">GPUH_LOCUS15278</name>
</gene>
<dbReference type="InterPro" id="IPR013284">
    <property type="entry name" value="Beta-catenin"/>
</dbReference>
<dbReference type="GO" id="GO:0007155">
    <property type="term" value="P:cell adhesion"/>
    <property type="evidence" value="ECO:0007669"/>
    <property type="project" value="InterPro"/>
</dbReference>
<evidence type="ECO:0000256" key="1">
    <source>
        <dbReference type="SAM" id="MobiDB-lite"/>
    </source>
</evidence>
<evidence type="ECO:0000313" key="3">
    <source>
        <dbReference type="Proteomes" id="UP000271098"/>
    </source>
</evidence>
<dbReference type="Gene3D" id="6.10.250.2780">
    <property type="match status" value="1"/>
</dbReference>
<evidence type="ECO:0000313" key="2">
    <source>
        <dbReference type="EMBL" id="VDN25688.1"/>
    </source>
</evidence>